<dbReference type="SUPFAM" id="SSF51971">
    <property type="entry name" value="Nucleotide-binding domain"/>
    <property type="match status" value="1"/>
</dbReference>
<feature type="domain" description="4Fe-4S ferredoxin-type" evidence="1">
    <location>
        <begin position="37"/>
        <end position="68"/>
    </location>
</feature>
<dbReference type="PANTHER" id="PTHR42783:SF3">
    <property type="entry name" value="GLUTAMATE SYNTHASE [NADPH] SMALL CHAIN-RELATED"/>
    <property type="match status" value="1"/>
</dbReference>
<dbReference type="EMBL" id="JAWDKD010000008">
    <property type="protein sequence ID" value="MDV0446613.1"/>
    <property type="molecule type" value="Genomic_DNA"/>
</dbReference>
<name>A0AAE4MK38_9EURY</name>
<dbReference type="InterPro" id="IPR006004">
    <property type="entry name" value="SudA-like"/>
</dbReference>
<dbReference type="Proteomes" id="UP001271789">
    <property type="component" value="Unassembled WGS sequence"/>
</dbReference>
<dbReference type="Gene3D" id="3.50.50.60">
    <property type="entry name" value="FAD/NAD(P)-binding domain"/>
    <property type="match status" value="2"/>
</dbReference>
<accession>A0AAE4MK38</accession>
<dbReference type="PROSITE" id="PS51379">
    <property type="entry name" value="4FE4S_FER_2"/>
    <property type="match status" value="1"/>
</dbReference>
<evidence type="ECO:0000259" key="1">
    <source>
        <dbReference type="PROSITE" id="PS51379"/>
    </source>
</evidence>
<dbReference type="InterPro" id="IPR023753">
    <property type="entry name" value="FAD/NAD-binding_dom"/>
</dbReference>
<dbReference type="GO" id="GO:0004355">
    <property type="term" value="F:glutamate synthase (NADPH) activity"/>
    <property type="evidence" value="ECO:0007669"/>
    <property type="project" value="UniProtKB-EC"/>
</dbReference>
<reference evidence="2" key="1">
    <citation type="submission" date="2023-06" db="EMBL/GenBank/DDBJ databases">
        <title>Genome sequence of Methanosarcinaceae archaeon Ag5.</title>
        <authorList>
            <person name="Protasov E."/>
            <person name="Platt K."/>
            <person name="Poehlein A."/>
            <person name="Daniel R."/>
            <person name="Brune A."/>
        </authorList>
    </citation>
    <scope>NUCLEOTIDE SEQUENCE</scope>
    <source>
        <strain evidence="2">Ag5</strain>
    </source>
</reference>
<dbReference type="PANTHER" id="PTHR42783">
    <property type="entry name" value="GLUTAMATE SYNTHASE [NADPH] SMALL CHAIN"/>
    <property type="match status" value="1"/>
</dbReference>
<evidence type="ECO:0000313" key="3">
    <source>
        <dbReference type="Proteomes" id="UP001271789"/>
    </source>
</evidence>
<organism evidence="2 3">
    <name type="scientific">Methanolapillus africanus</name>
    <dbReference type="NCBI Taxonomy" id="3028297"/>
    <lineage>
        <taxon>Archaea</taxon>
        <taxon>Methanobacteriati</taxon>
        <taxon>Methanobacteriota</taxon>
        <taxon>Stenosarchaea group</taxon>
        <taxon>Methanomicrobia</taxon>
        <taxon>Methanosarcinales</taxon>
        <taxon>Methanosarcinaceae</taxon>
        <taxon>Methanolapillus</taxon>
    </lineage>
</organism>
<dbReference type="RefSeq" id="WP_338099012.1">
    <property type="nucleotide sequence ID" value="NZ_JAWDKD010000008.1"/>
</dbReference>
<dbReference type="Pfam" id="PF14691">
    <property type="entry name" value="Fer4_20"/>
    <property type="match status" value="1"/>
</dbReference>
<dbReference type="Gene3D" id="1.10.1060.10">
    <property type="entry name" value="Alpha-helical ferredoxin"/>
    <property type="match status" value="1"/>
</dbReference>
<dbReference type="AlphaFoldDB" id="A0AAE4MK38"/>
<dbReference type="EC" id="1.4.1.13" evidence="2"/>
<protein>
    <submittedName>
        <fullName evidence="2">Glutamate synthase [NADPH] small chain</fullName>
        <ecNumber evidence="2">1.4.1.13</ecNumber>
    </submittedName>
</protein>
<keyword evidence="3" id="KW-1185">Reference proteome</keyword>
<dbReference type="InterPro" id="IPR017896">
    <property type="entry name" value="4Fe4S_Fe-S-bd"/>
</dbReference>
<dbReference type="SUPFAM" id="SSF46548">
    <property type="entry name" value="alpha-helical ferredoxin"/>
    <property type="match status" value="1"/>
</dbReference>
<sequence>MSIIKRSERTGRVAMPEQPAKVRRNNFDEVALGYTAAEAVAEASRCIQCRVPRCVEGCPVNVNIPQFIKFIAGGNPEGAAEKLFETNMLPSICGRVCPQETQCEELCVLGKKGEPIAIGRLERYAADSMRSVGGRSCKIGDGTAMQTGETGAGCTCPPTGKNVAVIGSGPAGLTAAADLAKMGHKVTIFESLHLPGGVLTYGIPSFRLPKDIVKAEIDDVLALGVDLKTDYVIGRIKTLDEIAGEFDAVFLGTGAGLPNFMGIEGENLNGVYSANEFLTRVNLMKAYQDGSNTMIKKGKHVVVVGGGNVAMDAARSALRLGADKVTVVYRRSDAELPARREEIEHAKHEGIDFCLLANPTKIIGEYGDGTPQNRRFDVKAVECIRMELGAPDASGRRSPVPVSGSEFVMDADVVIIAIGTSPNPLIYRGASGVDQTKRGTVVVNDRLQTTKDNVFAGGDVVTGAATVISAMGAGKKAAKEIDEFLKNK</sequence>
<dbReference type="NCBIfam" id="TIGR01316">
    <property type="entry name" value="gltA"/>
    <property type="match status" value="1"/>
</dbReference>
<dbReference type="InterPro" id="IPR028261">
    <property type="entry name" value="DPD_II"/>
</dbReference>
<dbReference type="PRINTS" id="PR00469">
    <property type="entry name" value="PNDRDTASEII"/>
</dbReference>
<evidence type="ECO:0000313" key="2">
    <source>
        <dbReference type="EMBL" id="MDV0446613.1"/>
    </source>
</evidence>
<gene>
    <name evidence="2" type="primary">gltD</name>
    <name evidence="2" type="ORF">MsAg5_04600</name>
</gene>
<comment type="caution">
    <text evidence="2">The sequence shown here is derived from an EMBL/GenBank/DDBJ whole genome shotgun (WGS) entry which is preliminary data.</text>
</comment>
<proteinExistence type="predicted"/>
<dbReference type="PRINTS" id="PR00368">
    <property type="entry name" value="FADPNR"/>
</dbReference>
<keyword evidence="2" id="KW-0560">Oxidoreductase</keyword>
<dbReference type="GO" id="GO:0051536">
    <property type="term" value="F:iron-sulfur cluster binding"/>
    <property type="evidence" value="ECO:0007669"/>
    <property type="project" value="InterPro"/>
</dbReference>
<dbReference type="InterPro" id="IPR036188">
    <property type="entry name" value="FAD/NAD-bd_sf"/>
</dbReference>
<dbReference type="Pfam" id="PF07992">
    <property type="entry name" value="Pyr_redox_2"/>
    <property type="match status" value="1"/>
</dbReference>
<dbReference type="InterPro" id="IPR009051">
    <property type="entry name" value="Helical_ferredxn"/>
</dbReference>